<dbReference type="EMBL" id="BEZZ01000215">
    <property type="protein sequence ID" value="GCC28687.1"/>
    <property type="molecule type" value="Genomic_DNA"/>
</dbReference>
<dbReference type="GO" id="GO:0044284">
    <property type="term" value="C:mitochondrial crista junction"/>
    <property type="evidence" value="ECO:0007669"/>
    <property type="project" value="TreeGrafter"/>
</dbReference>
<dbReference type="InterPro" id="IPR026769">
    <property type="entry name" value="Mic13"/>
</dbReference>
<dbReference type="PANTHER" id="PTHR31816">
    <property type="entry name" value="MICOS COMPLEX SUBUNIT MIC13"/>
    <property type="match status" value="1"/>
</dbReference>
<evidence type="ECO:0000313" key="11">
    <source>
        <dbReference type="Proteomes" id="UP000287033"/>
    </source>
</evidence>
<keyword evidence="8" id="KW-0472">Membrane</keyword>
<evidence type="ECO:0000256" key="2">
    <source>
        <dbReference type="ARBA" id="ARBA00006771"/>
    </source>
</evidence>
<comment type="similarity">
    <text evidence="2 9">Belongs to the MICOS complex subunit Mic13 family.</text>
</comment>
<name>A0A401SE49_CHIPU</name>
<dbReference type="Proteomes" id="UP000287033">
    <property type="component" value="Unassembled WGS sequence"/>
</dbReference>
<comment type="function">
    <text evidence="9">Component of the MICOS complex, a large protein complex of the mitochondrial inner membrane that plays crucial roles in the maintenance of crista junctions, inner membrane architecture, and formation of contact sites to the outer membrane.</text>
</comment>
<protein>
    <recommendedName>
        <fullName evidence="3 9">MICOS complex subunit MIC13</fullName>
    </recommendedName>
</protein>
<comment type="caution">
    <text evidence="10">The sequence shown here is derived from an EMBL/GenBank/DDBJ whole genome shotgun (WGS) entry which is preliminary data.</text>
</comment>
<evidence type="ECO:0000256" key="5">
    <source>
        <dbReference type="ARBA" id="ARBA00022792"/>
    </source>
</evidence>
<dbReference type="STRING" id="137246.A0A401SE49"/>
<evidence type="ECO:0000256" key="6">
    <source>
        <dbReference type="ARBA" id="ARBA00022989"/>
    </source>
</evidence>
<keyword evidence="5 9" id="KW-0999">Mitochondrion inner membrane</keyword>
<dbReference type="GO" id="GO:0042407">
    <property type="term" value="P:cristae formation"/>
    <property type="evidence" value="ECO:0007669"/>
    <property type="project" value="TreeGrafter"/>
</dbReference>
<dbReference type="GO" id="GO:0061617">
    <property type="term" value="C:MICOS complex"/>
    <property type="evidence" value="ECO:0007669"/>
    <property type="project" value="UniProtKB-UniRule"/>
</dbReference>
<keyword evidence="6" id="KW-1133">Transmembrane helix</keyword>
<keyword evidence="11" id="KW-1185">Reference proteome</keyword>
<evidence type="ECO:0000256" key="8">
    <source>
        <dbReference type="ARBA" id="ARBA00023136"/>
    </source>
</evidence>
<evidence type="ECO:0000256" key="7">
    <source>
        <dbReference type="ARBA" id="ARBA00023128"/>
    </source>
</evidence>
<dbReference type="OMA" id="GWKYMKD"/>
<organism evidence="10 11">
    <name type="scientific">Chiloscyllium punctatum</name>
    <name type="common">Brownbanded bambooshark</name>
    <name type="synonym">Hemiscyllium punctatum</name>
    <dbReference type="NCBI Taxonomy" id="137246"/>
    <lineage>
        <taxon>Eukaryota</taxon>
        <taxon>Metazoa</taxon>
        <taxon>Chordata</taxon>
        <taxon>Craniata</taxon>
        <taxon>Vertebrata</taxon>
        <taxon>Chondrichthyes</taxon>
        <taxon>Elasmobranchii</taxon>
        <taxon>Galeomorphii</taxon>
        <taxon>Galeoidea</taxon>
        <taxon>Orectolobiformes</taxon>
        <taxon>Hemiscylliidae</taxon>
        <taxon>Chiloscyllium</taxon>
    </lineage>
</organism>
<comment type="subcellular location">
    <subcellularLocation>
        <location evidence="1 9">Mitochondrion inner membrane</location>
        <topology evidence="1 9">Single-pass membrane protein</topology>
    </subcellularLocation>
</comment>
<dbReference type="OrthoDB" id="5948578at2759"/>
<keyword evidence="4" id="KW-0812">Transmembrane</keyword>
<dbReference type="Pfam" id="PF15884">
    <property type="entry name" value="QIL1"/>
    <property type="match status" value="1"/>
</dbReference>
<gene>
    <name evidence="10" type="ORF">chiPu_0007119</name>
</gene>
<sequence length="146" mass="16288">MESQDNPQLCKPRVGGRALDGEALVQGQLLFLFVFVKHGELRLFTKFGIIGGTVYVIYDQDLFGNGEHSLEVLKTVSAAVPTAMDHWAKYFGVELPEVPKLNVPVNEYWNSGVEATACFLSAAPTKCNEYTQKGWQYIKNLTNKTE</sequence>
<evidence type="ECO:0000256" key="4">
    <source>
        <dbReference type="ARBA" id="ARBA00022692"/>
    </source>
</evidence>
<evidence type="ECO:0000256" key="1">
    <source>
        <dbReference type="ARBA" id="ARBA00004434"/>
    </source>
</evidence>
<dbReference type="PANTHER" id="PTHR31816:SF3">
    <property type="entry name" value="MICOS COMPLEX SUBUNIT MIC13"/>
    <property type="match status" value="1"/>
</dbReference>
<keyword evidence="7 9" id="KW-0496">Mitochondrion</keyword>
<evidence type="ECO:0000313" key="10">
    <source>
        <dbReference type="EMBL" id="GCC28687.1"/>
    </source>
</evidence>
<proteinExistence type="inferred from homology"/>
<accession>A0A401SE49</accession>
<reference evidence="10 11" key="1">
    <citation type="journal article" date="2018" name="Nat. Ecol. Evol.">
        <title>Shark genomes provide insights into elasmobranch evolution and the origin of vertebrates.</title>
        <authorList>
            <person name="Hara Y"/>
            <person name="Yamaguchi K"/>
            <person name="Onimaru K"/>
            <person name="Kadota M"/>
            <person name="Koyanagi M"/>
            <person name="Keeley SD"/>
            <person name="Tatsumi K"/>
            <person name="Tanaka K"/>
            <person name="Motone F"/>
            <person name="Kageyama Y"/>
            <person name="Nozu R"/>
            <person name="Adachi N"/>
            <person name="Nishimura O"/>
            <person name="Nakagawa R"/>
            <person name="Tanegashima C"/>
            <person name="Kiyatake I"/>
            <person name="Matsumoto R"/>
            <person name="Murakumo K"/>
            <person name="Nishida K"/>
            <person name="Terakita A"/>
            <person name="Kuratani S"/>
            <person name="Sato K"/>
            <person name="Hyodo S Kuraku.S."/>
        </authorList>
    </citation>
    <scope>NUCLEOTIDE SEQUENCE [LARGE SCALE GENOMIC DNA]</scope>
</reference>
<dbReference type="AlphaFoldDB" id="A0A401SE49"/>
<comment type="subunit">
    <text evidence="9">Component of the mitochondrial contact site and cristae organizing system (MICOS) complex.</text>
</comment>
<evidence type="ECO:0000256" key="3">
    <source>
        <dbReference type="ARBA" id="ARBA00018172"/>
    </source>
</evidence>
<evidence type="ECO:0000256" key="9">
    <source>
        <dbReference type="RuleBase" id="RU363009"/>
    </source>
</evidence>